<dbReference type="FunFam" id="3.30.200.20:FF:000379">
    <property type="entry name" value="eIF-2-alpha kinase GCN2"/>
    <property type="match status" value="1"/>
</dbReference>
<dbReference type="InterPro" id="IPR041715">
    <property type="entry name" value="HisRS-like_core"/>
</dbReference>
<evidence type="ECO:0000313" key="17">
    <source>
        <dbReference type="EMBL" id="CUS11413.1"/>
    </source>
</evidence>
<evidence type="ECO:0000256" key="3">
    <source>
        <dbReference type="ARBA" id="ARBA00022679"/>
    </source>
</evidence>
<dbReference type="PANTHER" id="PTHR11042:SF136">
    <property type="entry name" value="EIF-2-ALPHA KINASE GCN2"/>
    <property type="match status" value="1"/>
</dbReference>
<keyword evidence="5" id="KW-0418">Kinase</keyword>
<comment type="catalytic activity">
    <reaction evidence="9">
        <text>L-seryl-[protein] + ATP = O-phospho-L-seryl-[protein] + ADP + H(+)</text>
        <dbReference type="Rhea" id="RHEA:17989"/>
        <dbReference type="Rhea" id="RHEA-COMP:9863"/>
        <dbReference type="Rhea" id="RHEA-COMP:11604"/>
        <dbReference type="ChEBI" id="CHEBI:15378"/>
        <dbReference type="ChEBI" id="CHEBI:29999"/>
        <dbReference type="ChEBI" id="CHEBI:30616"/>
        <dbReference type="ChEBI" id="CHEBI:83421"/>
        <dbReference type="ChEBI" id="CHEBI:456216"/>
        <dbReference type="EC" id="2.7.11.1"/>
    </reaction>
</comment>
<keyword evidence="6 11" id="KW-0067">ATP-binding</keyword>
<feature type="region of interest" description="Disordered" evidence="14">
    <location>
        <begin position="790"/>
        <end position="844"/>
    </location>
</feature>
<name>A0A292PY34_9PEZI</name>
<comment type="similarity">
    <text evidence="7">Belongs to the protein kinase superfamily. Ser/Thr protein kinase family. GCN2 subfamily.</text>
</comment>
<feature type="coiled-coil region" evidence="13">
    <location>
        <begin position="226"/>
        <end position="266"/>
    </location>
</feature>
<organism evidence="17 18">
    <name type="scientific">Tuber aestivum</name>
    <name type="common">summer truffle</name>
    <dbReference type="NCBI Taxonomy" id="59557"/>
    <lineage>
        <taxon>Eukaryota</taxon>
        <taxon>Fungi</taxon>
        <taxon>Dikarya</taxon>
        <taxon>Ascomycota</taxon>
        <taxon>Pezizomycotina</taxon>
        <taxon>Pezizomycetes</taxon>
        <taxon>Pezizales</taxon>
        <taxon>Tuberaceae</taxon>
        <taxon>Tuber</taxon>
    </lineage>
</organism>
<sequence length="1696" mass="188253">MPVTNKVSRTTQNHKQSNPNGADKAPHQNAGPKPPPATPGKKPKRGSISAPKQPAMRPVPPSLDYIKVQEDEIEVLKSIFMDDYEMVETVGAWNKSNLSFKIHLKASSDEEISCVLHVTFTATYPKTETRDSSSSSSSLIPYSPALILAPELRLVPSSAIQPTQGEKLQSLLSQSLRRNLGQEMIFDITSAIQDALEDIVQSKLADQDKPSLDGERVLKAVEAQLLAKQESEEARKREERMQMEARRKLEEEIDEEIRRKKANAKQSHEKRRAPSIDYDEVATDDCILFDRVISIKCGYNAVPVMFRKVSGMVKIATGPLTSVYTVHPVLAPNQENSLPLVLKQADVPDVLNTKGMDGKRKVQNLELELDELRGLRHNNVVEIYGSKVSRIDALSNGGYENSSGSTGGWRISILMEYSSKGSLHDLLETVGQLNVDMVRAWTISLIEGLDYVHRTGKVHRGIHTKNILLFRDTSGDSTIPKLADMGYTQALREIIDNKDEHPEISTVSLAKPVSWIPPENANQVKAKQNNRKTDIWNLGIMILQMLFGLKVVDRYSSPFDLIYDMDLSDSLKDFLERIFRSDPKKRPTTFDLLPSEFLRSSDPILVPDTPSTELSKADWPVSIKASSNRPRRDSATVGNASRYANDFTELGRLGKGGFGEVVKARNKLDGNAYAIKKITKIGRSKLNNILHEVMLLSRLNHKYVIRYFTAWLEEEDPNIQALSESSGGEVDDYDDDEDSDDSGPAVFSGSSTGAEDEDGGDDCSMGNESDDGIEFTNGTGGLDFISGGGYSDASFGDESDESEDGEVSGEGKEEGVLKATRSRGRRGRGPISRRKSNSGQSSRSTLYIQMSLADRLTIRDKVLSGLHADEAWRLLRQVLEGLAHIHGLGIIHRDLKPENIFIDLNGNPQIGDFGLATSGQVSNKTGQAGSDDIDLTTNVGTVLYVAPELRTTKGHGKYDGRADMYSLGIIFFEMCYIPLVTVMERGKVIGKLREKKVDFPSDFATDKNVVQVSIIKSLLSHDPAERPSSTDLLNSGKLPLKVEDETIRQALRTISDPGTPHHQQVMSALFSQSTKEYKDHTYDPVKSNLSRHDTVLQGMVRERLAEIFRHHGAVETTRPLLLPRSKLYNRGVAQLLDQSGTVVQLPYDLTLPHARSLARQETLSPKTFTFGTVYRENSAGGQPQSHGEVDFDIVSYDSYDLALKEAEVIKVIDEILDVFPSLRSAQMCFHINHADLLDIIMEFCRISPEHQPDAKETLSKLNTGQWLWPSIRKELITSGILPTSLDDLDKFDWRDEQERAFSKLNLLLRGSDLADKANPVFAHIRTVIGYLKQFGVTRNIYVNPLGTWNDKFYRGGVVFQCVVDSKKKGVFAAGGRYDSLIQSYRPAVRGIAEETHAVGFNLGWEKLFTSVARFQKNYAKLQHKKGEDENFAPWVTRRYDVLVASFCKTALRTHGITILRELWANGISAELAGDASSPEQLINAHKGDGISWIVIIKQGPNSSLDGDRCLKVKSLHRKEDAELGVADLVPYLKNEIAEREKKERSSTLPGSPGVLTGMKSLTRHPSSGGEIPVRQAGDDGDAGVRILASDRKGRKISKGNIITAAQRAASELLTGFLRDAPIAAIDVRDDILHAIKHASLRDQEAWRKIIRGAPAVDRRYISQVQDLLADLKENSRANGCLVYNYRTGGTIFYYLA</sequence>
<feature type="compositionally biased region" description="Acidic residues" evidence="14">
    <location>
        <begin position="729"/>
        <end position="741"/>
    </location>
</feature>
<keyword evidence="2" id="KW-0723">Serine/threonine-protein kinase</keyword>
<dbReference type="GO" id="GO:0005634">
    <property type="term" value="C:nucleus"/>
    <property type="evidence" value="ECO:0007669"/>
    <property type="project" value="TreeGrafter"/>
</dbReference>
<dbReference type="InterPro" id="IPR000719">
    <property type="entry name" value="Prot_kinase_dom"/>
</dbReference>
<evidence type="ECO:0000256" key="14">
    <source>
        <dbReference type="SAM" id="MobiDB-lite"/>
    </source>
</evidence>
<dbReference type="SUPFAM" id="SSF54495">
    <property type="entry name" value="UBC-like"/>
    <property type="match status" value="1"/>
</dbReference>
<feature type="region of interest" description="Disordered" evidence="14">
    <location>
        <begin position="722"/>
        <end position="778"/>
    </location>
</feature>
<dbReference type="Pfam" id="PF05773">
    <property type="entry name" value="RWD"/>
    <property type="match status" value="1"/>
</dbReference>
<dbReference type="PIRSF" id="PIRSF000660">
    <property type="entry name" value="Ser/Thr_PK_GCN2"/>
    <property type="match status" value="1"/>
</dbReference>
<accession>A0A292PY34</accession>
<dbReference type="EC" id="2.7.11.1" evidence="1"/>
<reference evidence="17" key="1">
    <citation type="submission" date="2015-10" db="EMBL/GenBank/DDBJ databases">
        <authorList>
            <person name="Regsiter A."/>
            <person name="william w."/>
        </authorList>
    </citation>
    <scope>NUCLEOTIDE SEQUENCE</scope>
    <source>
        <strain evidence="17">Montdore</strain>
    </source>
</reference>
<evidence type="ECO:0000256" key="10">
    <source>
        <dbReference type="PIRSR" id="PIRSR000660-1"/>
    </source>
</evidence>
<feature type="compositionally biased region" description="Acidic residues" evidence="14">
    <location>
        <begin position="795"/>
        <end position="807"/>
    </location>
</feature>
<dbReference type="Gene3D" id="3.30.200.20">
    <property type="entry name" value="Phosphorylase Kinase, domain 1"/>
    <property type="match status" value="1"/>
</dbReference>
<feature type="binding site" evidence="11">
    <location>
        <position position="676"/>
    </location>
    <ligand>
        <name>ATP</name>
        <dbReference type="ChEBI" id="CHEBI:30616"/>
    </ligand>
</feature>
<keyword evidence="13" id="KW-0175">Coiled coil</keyword>
<evidence type="ECO:0000313" key="18">
    <source>
        <dbReference type="Proteomes" id="UP001412239"/>
    </source>
</evidence>
<dbReference type="Gene3D" id="3.10.110.10">
    <property type="entry name" value="Ubiquitin Conjugating Enzyme"/>
    <property type="match status" value="1"/>
</dbReference>
<gene>
    <name evidence="17" type="ORF">GSTUAT00004515001</name>
</gene>
<evidence type="ECO:0000256" key="11">
    <source>
        <dbReference type="PIRSR" id="PIRSR000660-2"/>
    </source>
</evidence>
<comment type="catalytic activity">
    <reaction evidence="8">
        <text>L-threonyl-[protein] + ATP = O-phospho-L-threonyl-[protein] + ADP + H(+)</text>
        <dbReference type="Rhea" id="RHEA:46608"/>
        <dbReference type="Rhea" id="RHEA-COMP:11060"/>
        <dbReference type="Rhea" id="RHEA-COMP:11605"/>
        <dbReference type="ChEBI" id="CHEBI:15378"/>
        <dbReference type="ChEBI" id="CHEBI:30013"/>
        <dbReference type="ChEBI" id="CHEBI:30616"/>
        <dbReference type="ChEBI" id="CHEBI:61977"/>
        <dbReference type="ChEBI" id="CHEBI:456216"/>
        <dbReference type="EC" id="2.7.11.1"/>
    </reaction>
</comment>
<dbReference type="Pfam" id="PF13393">
    <property type="entry name" value="tRNA-synt_His"/>
    <property type="match status" value="1"/>
</dbReference>
<dbReference type="InterPro" id="IPR016255">
    <property type="entry name" value="Gcn2"/>
</dbReference>
<evidence type="ECO:0000259" key="15">
    <source>
        <dbReference type="PROSITE" id="PS50011"/>
    </source>
</evidence>
<dbReference type="SMART" id="SM00220">
    <property type="entry name" value="S_TKc"/>
    <property type="match status" value="2"/>
</dbReference>
<dbReference type="Gene3D" id="3.30.930.10">
    <property type="entry name" value="Bira Bifunctional Protein, Domain 2"/>
    <property type="match status" value="1"/>
</dbReference>
<feature type="domain" description="Protein kinase" evidence="15">
    <location>
        <begin position="647"/>
        <end position="1038"/>
    </location>
</feature>
<evidence type="ECO:0000256" key="7">
    <source>
        <dbReference type="ARBA" id="ARBA00037982"/>
    </source>
</evidence>
<dbReference type="Gene3D" id="1.10.510.10">
    <property type="entry name" value="Transferase(Phosphotransferase) domain 1"/>
    <property type="match status" value="2"/>
</dbReference>
<evidence type="ECO:0000256" key="9">
    <source>
        <dbReference type="ARBA" id="ARBA00048679"/>
    </source>
</evidence>
<proteinExistence type="inferred from homology"/>
<dbReference type="PROSITE" id="PS50908">
    <property type="entry name" value="RWD"/>
    <property type="match status" value="1"/>
</dbReference>
<dbReference type="Pfam" id="PF00069">
    <property type="entry name" value="Pkinase"/>
    <property type="match status" value="3"/>
</dbReference>
<feature type="region of interest" description="Disordered" evidence="14">
    <location>
        <begin position="1539"/>
        <end position="1575"/>
    </location>
</feature>
<dbReference type="PROSITE" id="PS00107">
    <property type="entry name" value="PROTEIN_KINASE_ATP"/>
    <property type="match status" value="1"/>
</dbReference>
<dbReference type="InterPro" id="IPR006575">
    <property type="entry name" value="RWD_dom"/>
</dbReference>
<dbReference type="InterPro" id="IPR024435">
    <property type="entry name" value="HisRS-related_dom"/>
</dbReference>
<feature type="domain" description="RWD" evidence="16">
    <location>
        <begin position="71"/>
        <end position="199"/>
    </location>
</feature>
<evidence type="ECO:0000256" key="4">
    <source>
        <dbReference type="ARBA" id="ARBA00022741"/>
    </source>
</evidence>
<feature type="region of interest" description="Disordered" evidence="14">
    <location>
        <begin position="1"/>
        <end position="62"/>
    </location>
</feature>
<feature type="domain" description="Protein kinase" evidence="15">
    <location>
        <begin position="309"/>
        <end position="598"/>
    </location>
</feature>
<dbReference type="Gene3D" id="3.40.50.800">
    <property type="entry name" value="Anticodon-binding domain"/>
    <property type="match status" value="1"/>
</dbReference>
<dbReference type="CDD" id="cd14046">
    <property type="entry name" value="STKc_EIF2AK4_GCN2_rpt2"/>
    <property type="match status" value="1"/>
</dbReference>
<evidence type="ECO:0000256" key="13">
    <source>
        <dbReference type="SAM" id="Coils"/>
    </source>
</evidence>
<keyword evidence="3" id="KW-0808">Transferase</keyword>
<dbReference type="Pfam" id="PF12745">
    <property type="entry name" value="HGTP_anticodon2"/>
    <property type="match status" value="1"/>
</dbReference>
<dbReference type="CDD" id="cd23823">
    <property type="entry name" value="RWD_GCN2"/>
    <property type="match status" value="1"/>
</dbReference>
<evidence type="ECO:0000256" key="2">
    <source>
        <dbReference type="ARBA" id="ARBA00022527"/>
    </source>
</evidence>
<dbReference type="GO" id="GO:0000077">
    <property type="term" value="P:DNA damage checkpoint signaling"/>
    <property type="evidence" value="ECO:0007669"/>
    <property type="project" value="InterPro"/>
</dbReference>
<protein>
    <recommendedName>
        <fullName evidence="1">non-specific serine/threonine protein kinase</fullName>
        <ecNumber evidence="1">2.7.11.1</ecNumber>
    </recommendedName>
</protein>
<feature type="binding site" evidence="11">
    <location>
        <begin position="653"/>
        <end position="661"/>
    </location>
    <ligand>
        <name>ATP</name>
        <dbReference type="ChEBI" id="CHEBI:30616"/>
    </ligand>
</feature>
<feature type="active site" description="Proton acceptor" evidence="10">
    <location>
        <position position="894"/>
    </location>
</feature>
<dbReference type="GO" id="GO:0017148">
    <property type="term" value="P:negative regulation of translation"/>
    <property type="evidence" value="ECO:0007669"/>
    <property type="project" value="UniProtKB-KW"/>
</dbReference>
<dbReference type="EMBL" id="LN891022">
    <property type="protein sequence ID" value="CUS11413.1"/>
    <property type="molecule type" value="Genomic_DNA"/>
</dbReference>
<dbReference type="PANTHER" id="PTHR11042">
    <property type="entry name" value="EUKARYOTIC TRANSLATION INITIATION FACTOR 2-ALPHA KINASE EIF2-ALPHA KINASE -RELATED"/>
    <property type="match status" value="1"/>
</dbReference>
<dbReference type="PROSITE" id="PS50011">
    <property type="entry name" value="PROTEIN_KINASE_DOM"/>
    <property type="match status" value="2"/>
</dbReference>
<dbReference type="CDD" id="cd14012">
    <property type="entry name" value="PK_eIF2AK_GCN2_rpt1"/>
    <property type="match status" value="1"/>
</dbReference>
<dbReference type="InterPro" id="IPR036621">
    <property type="entry name" value="Anticodon-bd_dom_sf"/>
</dbReference>
<dbReference type="InterPro" id="IPR050339">
    <property type="entry name" value="CC_SR_Kinase"/>
</dbReference>
<evidence type="ECO:0000256" key="8">
    <source>
        <dbReference type="ARBA" id="ARBA00047899"/>
    </source>
</evidence>
<dbReference type="PROSITE" id="PS00108">
    <property type="entry name" value="PROTEIN_KINASE_ST"/>
    <property type="match status" value="1"/>
</dbReference>
<evidence type="ECO:0000256" key="1">
    <source>
        <dbReference type="ARBA" id="ARBA00012513"/>
    </source>
</evidence>
<dbReference type="InterPro" id="IPR008271">
    <property type="entry name" value="Ser/Thr_kinase_AS"/>
</dbReference>
<dbReference type="GO" id="GO:0005737">
    <property type="term" value="C:cytoplasm"/>
    <property type="evidence" value="ECO:0007669"/>
    <property type="project" value="TreeGrafter"/>
</dbReference>
<dbReference type="InterPro" id="IPR045864">
    <property type="entry name" value="aa-tRNA-synth_II/BPL/LPL"/>
</dbReference>
<evidence type="ECO:0000259" key="16">
    <source>
        <dbReference type="PROSITE" id="PS50908"/>
    </source>
</evidence>
<feature type="compositionally biased region" description="Basic residues" evidence="14">
    <location>
        <begin position="820"/>
        <end position="836"/>
    </location>
</feature>
<evidence type="ECO:0000256" key="5">
    <source>
        <dbReference type="ARBA" id="ARBA00022777"/>
    </source>
</evidence>
<dbReference type="SMART" id="SM00591">
    <property type="entry name" value="RWD"/>
    <property type="match status" value="1"/>
</dbReference>
<dbReference type="FunFam" id="3.30.930.10:FF:000074">
    <property type="entry name" value="Serine/threonine-protein kinase gcn2"/>
    <property type="match status" value="1"/>
</dbReference>
<dbReference type="GO" id="GO:0005524">
    <property type="term" value="F:ATP binding"/>
    <property type="evidence" value="ECO:0007669"/>
    <property type="project" value="UniProtKB-UniRule"/>
</dbReference>
<dbReference type="InterPro" id="IPR011009">
    <property type="entry name" value="Kinase-like_dom_sf"/>
</dbReference>
<keyword evidence="4 11" id="KW-0547">Nucleotide-binding</keyword>
<feature type="compositionally biased region" description="Polar residues" evidence="14">
    <location>
        <begin position="1"/>
        <end position="20"/>
    </location>
</feature>
<feature type="binding site" evidence="12">
    <location>
        <position position="677"/>
    </location>
    <ligand>
        <name>ATP</name>
        <dbReference type="ChEBI" id="CHEBI:30616"/>
    </ligand>
</feature>
<dbReference type="SUPFAM" id="SSF56112">
    <property type="entry name" value="Protein kinase-like (PK-like)"/>
    <property type="match status" value="2"/>
</dbReference>
<dbReference type="SUPFAM" id="SSF55681">
    <property type="entry name" value="Class II aaRS and biotin synthetases"/>
    <property type="match status" value="1"/>
</dbReference>
<dbReference type="InterPro" id="IPR016135">
    <property type="entry name" value="UBQ-conjugating_enzyme/RWD"/>
</dbReference>
<dbReference type="Proteomes" id="UP001412239">
    <property type="component" value="Unassembled WGS sequence"/>
</dbReference>
<evidence type="ECO:0000256" key="6">
    <source>
        <dbReference type="ARBA" id="ARBA00022840"/>
    </source>
</evidence>
<keyword evidence="18" id="KW-1185">Reference proteome</keyword>
<evidence type="ECO:0000256" key="12">
    <source>
        <dbReference type="PROSITE-ProRule" id="PRU10141"/>
    </source>
</evidence>
<dbReference type="GO" id="GO:0004694">
    <property type="term" value="F:eukaryotic translation initiation factor 2alpha kinase activity"/>
    <property type="evidence" value="ECO:0007669"/>
    <property type="project" value="InterPro"/>
</dbReference>
<dbReference type="InterPro" id="IPR017441">
    <property type="entry name" value="Protein_kinase_ATP_BS"/>
</dbReference>